<keyword evidence="2" id="KW-0560">Oxidoreductase</keyword>
<sequence>MTPMNNVTTGSGIASHQAATQTALVTGASRGLGATLAEFLAAQGYALVLTARGPEALAEVAAHVRRHGHPVTAIPGDVNDPRHRRALVGAAHGGLNLLINNASDLGPSPLPELAHYPLEALEAVFKTNVCAPLGLIQEALPRLMRGGLIINLSSDAAVGGYPGWGGYGAAKAALDLLTRTLAAELRGRGVGAVSVDPGDMRTQMHERAFPGEDISGRPLPEVTLPFWAWLLGQDPLSVSGERFLAQGDTWTLRLPAQPGRPEALTSRLPASPGRPEALTSRLPASPGRPEALTSPERAQKALREAV</sequence>
<dbReference type="Gene3D" id="3.40.50.720">
    <property type="entry name" value="NAD(P)-binding Rossmann-like Domain"/>
    <property type="match status" value="1"/>
</dbReference>
<protein>
    <submittedName>
        <fullName evidence="6">Short-chain dehydrogenase/reductase SDR</fullName>
    </submittedName>
</protein>
<gene>
    <name evidence="6" type="ordered locus">Trad_2529</name>
</gene>
<dbReference type="InterPro" id="IPR002347">
    <property type="entry name" value="SDR_fam"/>
</dbReference>
<dbReference type="SMART" id="SM00822">
    <property type="entry name" value="PKS_KR"/>
    <property type="match status" value="1"/>
</dbReference>
<dbReference type="InterPro" id="IPR020904">
    <property type="entry name" value="Sc_DH/Rdtase_CS"/>
</dbReference>
<dbReference type="CDD" id="cd05233">
    <property type="entry name" value="SDR_c"/>
    <property type="match status" value="1"/>
</dbReference>
<name>D7CTT8_TRURR</name>
<reference evidence="7" key="1">
    <citation type="submission" date="2010-05" db="EMBL/GenBank/DDBJ databases">
        <title>The complete genome of Truepera radiovictris DSM 17093.</title>
        <authorList>
            <consortium name="US DOE Joint Genome Institute (JGI-PGF)"/>
            <person name="Lucas S."/>
            <person name="Copeland A."/>
            <person name="Lapidus A."/>
            <person name="Glavina del Rio T."/>
            <person name="Dalin E."/>
            <person name="Tice H."/>
            <person name="Bruce D."/>
            <person name="Goodwin L."/>
            <person name="Pitluck S."/>
            <person name="Kyrpides N."/>
            <person name="Mavromatis K."/>
            <person name="Ovchinnikova G."/>
            <person name="Munk A.C."/>
            <person name="Detter J.C."/>
            <person name="Han C."/>
            <person name="Tapia R."/>
            <person name="Land M."/>
            <person name="Hauser L."/>
            <person name="Markowitz V."/>
            <person name="Cheng J.-F."/>
            <person name="Hugenholtz P."/>
            <person name="Woyke T."/>
            <person name="Wu D."/>
            <person name="Tindall B."/>
            <person name="Pomrenke H.G."/>
            <person name="Brambilla E."/>
            <person name="Klenk H.-P."/>
            <person name="Eisen J.A."/>
        </authorList>
    </citation>
    <scope>NUCLEOTIDE SEQUENCE [LARGE SCALE GENOMIC DNA]</scope>
    <source>
        <strain evidence="7">DSM 17093 / CIP 108686 / LMG 22925 / RQ-24</strain>
    </source>
</reference>
<dbReference type="PRINTS" id="PR00080">
    <property type="entry name" value="SDRFAMILY"/>
</dbReference>
<evidence type="ECO:0000256" key="1">
    <source>
        <dbReference type="ARBA" id="ARBA00006484"/>
    </source>
</evidence>
<dbReference type="eggNOG" id="COG1028">
    <property type="taxonomic scope" value="Bacteria"/>
</dbReference>
<dbReference type="HOGENOM" id="CLU_010194_2_10_0"/>
<dbReference type="PROSITE" id="PS00061">
    <property type="entry name" value="ADH_SHORT"/>
    <property type="match status" value="1"/>
</dbReference>
<dbReference type="InterPro" id="IPR057326">
    <property type="entry name" value="KR_dom"/>
</dbReference>
<evidence type="ECO:0000256" key="2">
    <source>
        <dbReference type="ARBA" id="ARBA00023002"/>
    </source>
</evidence>
<keyword evidence="7" id="KW-1185">Reference proteome</keyword>
<dbReference type="PANTHER" id="PTHR44196">
    <property type="entry name" value="DEHYDROGENASE/REDUCTASE SDR FAMILY MEMBER 7B"/>
    <property type="match status" value="1"/>
</dbReference>
<dbReference type="PRINTS" id="PR00081">
    <property type="entry name" value="GDHRDH"/>
</dbReference>
<proteinExistence type="inferred from homology"/>
<dbReference type="Pfam" id="PF00106">
    <property type="entry name" value="adh_short"/>
    <property type="match status" value="1"/>
</dbReference>
<dbReference type="SUPFAM" id="SSF51735">
    <property type="entry name" value="NAD(P)-binding Rossmann-fold domains"/>
    <property type="match status" value="1"/>
</dbReference>
<evidence type="ECO:0000256" key="4">
    <source>
        <dbReference type="SAM" id="MobiDB-lite"/>
    </source>
</evidence>
<dbReference type="EMBL" id="CP002049">
    <property type="protein sequence ID" value="ADI15635.1"/>
    <property type="molecule type" value="Genomic_DNA"/>
</dbReference>
<dbReference type="AlphaFoldDB" id="D7CTT8"/>
<dbReference type="InterPro" id="IPR036291">
    <property type="entry name" value="NAD(P)-bd_dom_sf"/>
</dbReference>
<evidence type="ECO:0000313" key="6">
    <source>
        <dbReference type="EMBL" id="ADI15635.1"/>
    </source>
</evidence>
<accession>D7CTT8</accession>
<dbReference type="Proteomes" id="UP000000379">
    <property type="component" value="Chromosome"/>
</dbReference>
<feature type="region of interest" description="Disordered" evidence="4">
    <location>
        <begin position="254"/>
        <end position="306"/>
    </location>
</feature>
<dbReference type="KEGG" id="tra:Trad_2529"/>
<evidence type="ECO:0000313" key="7">
    <source>
        <dbReference type="Proteomes" id="UP000000379"/>
    </source>
</evidence>
<feature type="domain" description="Ketoreductase" evidence="5">
    <location>
        <begin position="21"/>
        <end position="200"/>
    </location>
</feature>
<feature type="compositionally biased region" description="Basic and acidic residues" evidence="4">
    <location>
        <begin position="297"/>
        <end position="306"/>
    </location>
</feature>
<dbReference type="GO" id="GO:0016491">
    <property type="term" value="F:oxidoreductase activity"/>
    <property type="evidence" value="ECO:0007669"/>
    <property type="project" value="UniProtKB-KW"/>
</dbReference>
<reference evidence="6 7" key="2">
    <citation type="journal article" date="2011" name="Stand. Genomic Sci.">
        <title>Complete genome sequence of Truepera radiovictrix type strain (RQ-24).</title>
        <authorList>
            <person name="Ivanova N."/>
            <person name="Rohde C."/>
            <person name="Munk C."/>
            <person name="Nolan M."/>
            <person name="Lucas S."/>
            <person name="Del Rio T.G."/>
            <person name="Tice H."/>
            <person name="Deshpande S."/>
            <person name="Cheng J.F."/>
            <person name="Tapia R."/>
            <person name="Han C."/>
            <person name="Goodwin L."/>
            <person name="Pitluck S."/>
            <person name="Liolios K."/>
            <person name="Mavromatis K."/>
            <person name="Mikhailova N."/>
            <person name="Pati A."/>
            <person name="Chen A."/>
            <person name="Palaniappan K."/>
            <person name="Land M."/>
            <person name="Hauser L."/>
            <person name="Chang Y.J."/>
            <person name="Jeffries C.D."/>
            <person name="Brambilla E."/>
            <person name="Rohde M."/>
            <person name="Goker M."/>
            <person name="Tindall B.J."/>
            <person name="Woyke T."/>
            <person name="Bristow J."/>
            <person name="Eisen J.A."/>
            <person name="Markowitz V."/>
            <person name="Hugenholtz P."/>
            <person name="Kyrpides N.C."/>
            <person name="Klenk H.P."/>
            <person name="Lapidus A."/>
        </authorList>
    </citation>
    <scope>NUCLEOTIDE SEQUENCE [LARGE SCALE GENOMIC DNA]</scope>
    <source>
        <strain evidence="7">DSM 17093 / CIP 108686 / LMG 22925 / RQ-24</strain>
    </source>
</reference>
<dbReference type="STRING" id="649638.Trad_2529"/>
<dbReference type="GO" id="GO:0016020">
    <property type="term" value="C:membrane"/>
    <property type="evidence" value="ECO:0007669"/>
    <property type="project" value="TreeGrafter"/>
</dbReference>
<comment type="similarity">
    <text evidence="1 3">Belongs to the short-chain dehydrogenases/reductases (SDR) family.</text>
</comment>
<evidence type="ECO:0000256" key="3">
    <source>
        <dbReference type="RuleBase" id="RU000363"/>
    </source>
</evidence>
<dbReference type="PANTHER" id="PTHR44196:SF1">
    <property type="entry name" value="DEHYDROGENASE_REDUCTASE SDR FAMILY MEMBER 7B"/>
    <property type="match status" value="1"/>
</dbReference>
<evidence type="ECO:0000259" key="5">
    <source>
        <dbReference type="SMART" id="SM00822"/>
    </source>
</evidence>
<organism evidence="6 7">
    <name type="scientific">Truepera radiovictrix (strain DSM 17093 / CIP 108686 / LMG 22925 / RQ-24)</name>
    <dbReference type="NCBI Taxonomy" id="649638"/>
    <lineage>
        <taxon>Bacteria</taxon>
        <taxon>Thermotogati</taxon>
        <taxon>Deinococcota</taxon>
        <taxon>Deinococci</taxon>
        <taxon>Trueperales</taxon>
        <taxon>Trueperaceae</taxon>
        <taxon>Truepera</taxon>
    </lineage>
</organism>